<accession>A5BFI3</accession>
<protein>
    <submittedName>
        <fullName evidence="1">Uncharacterized protein</fullName>
    </submittedName>
</protein>
<evidence type="ECO:0000313" key="1">
    <source>
        <dbReference type="EMBL" id="CAN76827.1"/>
    </source>
</evidence>
<gene>
    <name evidence="1" type="ORF">VITISV_024519</name>
</gene>
<reference evidence="1" key="1">
    <citation type="journal article" date="2007" name="PLoS ONE">
        <title>The first genome sequence of an elite grapevine cultivar (Pinot noir Vitis vinifera L.): coping with a highly heterozygous genome.</title>
        <authorList>
            <person name="Velasco R."/>
            <person name="Zharkikh A."/>
            <person name="Troggio M."/>
            <person name="Cartwright D.A."/>
            <person name="Cestaro A."/>
            <person name="Pruss D."/>
            <person name="Pindo M."/>
            <person name="FitzGerald L.M."/>
            <person name="Vezzulli S."/>
            <person name="Reid J."/>
            <person name="Malacarne G."/>
            <person name="Iliev D."/>
            <person name="Coppola G."/>
            <person name="Wardell B."/>
            <person name="Micheletti D."/>
            <person name="Macalma T."/>
            <person name="Facci M."/>
            <person name="Mitchell J.T."/>
            <person name="Perazzolli M."/>
            <person name="Eldredge G."/>
            <person name="Gatto P."/>
            <person name="Oyzerski R."/>
            <person name="Moretto M."/>
            <person name="Gutin N."/>
            <person name="Stefanini M."/>
            <person name="Chen Y."/>
            <person name="Segala C."/>
            <person name="Davenport C."/>
            <person name="Dematte L."/>
            <person name="Mraz A."/>
            <person name="Battilana J."/>
            <person name="Stormo K."/>
            <person name="Costa F."/>
            <person name="Tao Q."/>
            <person name="Si-Ammour A."/>
            <person name="Harkins T."/>
            <person name="Lackey A."/>
            <person name="Perbost C."/>
            <person name="Taillon B."/>
            <person name="Stella A."/>
            <person name="Solovyev V."/>
            <person name="Fawcett J.A."/>
            <person name="Sterck L."/>
            <person name="Vandepoele K."/>
            <person name="Grando S.M."/>
            <person name="Toppo S."/>
            <person name="Moser C."/>
            <person name="Lanchbury J."/>
            <person name="Bogden R."/>
            <person name="Skolnick M."/>
            <person name="Sgaramella V."/>
            <person name="Bhatnagar S.K."/>
            <person name="Fontana P."/>
            <person name="Gutin A."/>
            <person name="Van de Peer Y."/>
            <person name="Salamini F."/>
            <person name="Viola R."/>
        </authorList>
    </citation>
    <scope>NUCLEOTIDE SEQUENCE</scope>
</reference>
<name>A5BFI3_VITVI</name>
<proteinExistence type="predicted"/>
<dbReference type="EMBL" id="AM457723">
    <property type="protein sequence ID" value="CAN76827.1"/>
    <property type="molecule type" value="Genomic_DNA"/>
</dbReference>
<dbReference type="AlphaFoldDB" id="A5BFI3"/>
<sequence>MAQNSVVEMVIEASDVEGASGGTTRVVGGVVEVASGIGGAGVGGTDFVGSMSRYACLACGGTRVLAWVGLLEVPNSLPTVSICRE</sequence>
<organism evidence="1">
    <name type="scientific">Vitis vinifera</name>
    <name type="common">Grape</name>
    <dbReference type="NCBI Taxonomy" id="29760"/>
    <lineage>
        <taxon>Eukaryota</taxon>
        <taxon>Viridiplantae</taxon>
        <taxon>Streptophyta</taxon>
        <taxon>Embryophyta</taxon>
        <taxon>Tracheophyta</taxon>
        <taxon>Spermatophyta</taxon>
        <taxon>Magnoliopsida</taxon>
        <taxon>eudicotyledons</taxon>
        <taxon>Gunneridae</taxon>
        <taxon>Pentapetalae</taxon>
        <taxon>rosids</taxon>
        <taxon>Vitales</taxon>
        <taxon>Vitaceae</taxon>
        <taxon>Viteae</taxon>
        <taxon>Vitis</taxon>
    </lineage>
</organism>